<reference evidence="1 2" key="1">
    <citation type="submission" date="2020-07" db="EMBL/GenBank/DDBJ databases">
        <title>MOT database genomes.</title>
        <authorList>
            <person name="Joseph S."/>
            <person name="Aduse-Opoku J."/>
            <person name="Hashim A."/>
            <person name="Wade W."/>
            <person name="Curtis M."/>
        </authorList>
    </citation>
    <scope>NUCLEOTIDE SEQUENCE [LARGE SCALE GENOMIC DNA]</scope>
    <source>
        <strain evidence="1 2">STR</strain>
    </source>
</reference>
<dbReference type="AlphaFoldDB" id="A0A7Z0M733"/>
<protein>
    <submittedName>
        <fullName evidence="1">Uncharacterized protein</fullName>
    </submittedName>
</protein>
<dbReference type="EMBL" id="JACBXX010000125">
    <property type="protein sequence ID" value="NYS96597.1"/>
    <property type="molecule type" value="Genomic_DNA"/>
</dbReference>
<sequence>MGYDFKSLTRQADEASNRNKFYIDFEDVDPTVLHQIRDLTEWIRTKGKGSDVREIIAQLFERTWLEAMKEGNANLEVAKSRGDFDLLPDRLDSMAANLRDKAPIEWVKEQLENMTGGGPIAVLQDLPAIQAAYPNGDQGIVVAKGNGHWYFWSNSARQWQDGGLYKAQGLDKDEVSADNVDFTSGIKQMLDLDSAFQGKVHSWAGTKMSDYPDTSTKSYPALRLLANKTYYLKDIRGVFSYYVSLDGKRMIRKFSEKEGVVTTDFTPSEDGLLYITAPAGKTPQVFSESLYQLRSSGVDLNKIHRGYISIKIPKLELEVDAEDLSFIRIIKQLLDESAITRDVYYTGNKQGTATSASWGVYPPVFLKSGETYGLHKVRGFFTYFMSTDDQLVKKFATSDRLVSEDFTPSQDGYLLVTRRLADESSKLISGGLSKATMLPSLDYGALALETDVPFVPKENKTDFTVKKDGSGDFVSLVAAINSLGEGTPNKPFNIYIHSGEYNILEELGGDQWLQTVERTNSERLGIVVPDYVNIIGVGDVRLYLEVPDDKTTVNSAKRISLLNVWKHNTIRNLKMYVRNTRYAIHDETNNSYHGNDVRYIDCYLEHKGNKAGVWQSTQAYAAGTGSNGNYLFENCTFKSATIPFSMHDNENQDGNTIKIKTCQFISGSDVAIRFGSHGSNTKQSKVTIENCNIDKAIHLLEERAGSRVGNHFKVSGGGNTIVPYINVNSAGRKERVEFGDEVRVLRNSGQSEIIIGTPVKLSGNTVQPLGPSEPWLFYGVALDTIAPGATGVIKYRGYIAKEDTGLSALSAGQKIGLVGGRLAVVTDGDFIGYATDSNNVLLRK</sequence>
<gene>
    <name evidence="1" type="ORF">HZY94_05325</name>
</gene>
<proteinExistence type="predicted"/>
<accession>A0A7Z0M733</accession>
<organism evidence="1 2">
    <name type="scientific">Streptococcus danieliae</name>
    <dbReference type="NCBI Taxonomy" id="747656"/>
    <lineage>
        <taxon>Bacteria</taxon>
        <taxon>Bacillati</taxon>
        <taxon>Bacillota</taxon>
        <taxon>Bacilli</taxon>
        <taxon>Lactobacillales</taxon>
        <taxon>Streptococcaceae</taxon>
        <taxon>Streptococcus</taxon>
    </lineage>
</organism>
<dbReference type="Proteomes" id="UP000589521">
    <property type="component" value="Unassembled WGS sequence"/>
</dbReference>
<dbReference type="SUPFAM" id="SSF51126">
    <property type="entry name" value="Pectin lyase-like"/>
    <property type="match status" value="1"/>
</dbReference>
<dbReference type="InterPro" id="IPR011050">
    <property type="entry name" value="Pectin_lyase_fold/virulence"/>
</dbReference>
<dbReference type="RefSeq" id="WP_179925318.1">
    <property type="nucleotide sequence ID" value="NZ_JACBXX010000125.1"/>
</dbReference>
<dbReference type="InterPro" id="IPR012334">
    <property type="entry name" value="Pectin_lyas_fold"/>
</dbReference>
<comment type="caution">
    <text evidence="1">The sequence shown here is derived from an EMBL/GenBank/DDBJ whole genome shotgun (WGS) entry which is preliminary data.</text>
</comment>
<dbReference type="Gene3D" id="2.160.20.10">
    <property type="entry name" value="Single-stranded right-handed beta-helix, Pectin lyase-like"/>
    <property type="match status" value="1"/>
</dbReference>
<name>A0A7Z0M733_9STRE</name>
<evidence type="ECO:0000313" key="1">
    <source>
        <dbReference type="EMBL" id="NYS96597.1"/>
    </source>
</evidence>
<evidence type="ECO:0000313" key="2">
    <source>
        <dbReference type="Proteomes" id="UP000589521"/>
    </source>
</evidence>